<dbReference type="InterPro" id="IPR027417">
    <property type="entry name" value="P-loop_NTPase"/>
</dbReference>
<reference evidence="5" key="2">
    <citation type="submission" date="2022-05" db="EMBL/GenBank/DDBJ databases">
        <authorList>
            <person name="Kim J.-S."/>
            <person name="Lee K."/>
            <person name="Suh M."/>
            <person name="Eom M."/>
            <person name="Kim J.-S."/>
            <person name="Kim D.-S."/>
            <person name="Ko S.-H."/>
            <person name="Shin Y."/>
            <person name="Lee J.-S."/>
        </authorList>
    </citation>
    <scope>NUCLEOTIDE SEQUENCE</scope>
    <source>
        <strain evidence="5">N237</strain>
    </source>
</reference>
<dbReference type="GO" id="GO:0005524">
    <property type="term" value="F:ATP binding"/>
    <property type="evidence" value="ECO:0007669"/>
    <property type="project" value="UniProtKB-KW"/>
</dbReference>
<dbReference type="Gene3D" id="3.40.50.300">
    <property type="entry name" value="P-loop containing nucleotide triphosphate hydrolases"/>
    <property type="match status" value="1"/>
</dbReference>
<organism evidence="5 6">
    <name type="scientific">Jatrophihabitans telluris</name>
    <dbReference type="NCBI Taxonomy" id="2038343"/>
    <lineage>
        <taxon>Bacteria</taxon>
        <taxon>Bacillati</taxon>
        <taxon>Actinomycetota</taxon>
        <taxon>Actinomycetes</taxon>
        <taxon>Jatrophihabitantales</taxon>
        <taxon>Jatrophihabitantaceae</taxon>
        <taxon>Jatrophihabitans</taxon>
    </lineage>
</organism>
<dbReference type="PANTHER" id="PTHR42939">
    <property type="entry name" value="ABC TRANSPORTER ATP-BINDING PROTEIN ALBC-RELATED"/>
    <property type="match status" value="1"/>
</dbReference>
<dbReference type="PANTHER" id="PTHR42939:SF1">
    <property type="entry name" value="ABC TRANSPORTER ATP-BINDING PROTEIN ALBC-RELATED"/>
    <property type="match status" value="1"/>
</dbReference>
<dbReference type="InterPro" id="IPR003439">
    <property type="entry name" value="ABC_transporter-like_ATP-bd"/>
</dbReference>
<keyword evidence="1" id="KW-0813">Transport</keyword>
<dbReference type="SUPFAM" id="SSF52540">
    <property type="entry name" value="P-loop containing nucleoside triphosphate hydrolases"/>
    <property type="match status" value="1"/>
</dbReference>
<evidence type="ECO:0000313" key="5">
    <source>
        <dbReference type="EMBL" id="UQX89251.1"/>
    </source>
</evidence>
<evidence type="ECO:0000259" key="4">
    <source>
        <dbReference type="PROSITE" id="PS50893"/>
    </source>
</evidence>
<accession>A0ABY4R267</accession>
<reference evidence="5" key="1">
    <citation type="journal article" date="2018" name="Int. J. Syst. Evol. Microbiol.">
        <title>Jatrophihabitans telluris sp. nov., isolated from sediment soil of lava forest wetlands and the emended description of the genus Jatrophihabitans.</title>
        <authorList>
            <person name="Lee K.C."/>
            <person name="Suh M.K."/>
            <person name="Eom M.K."/>
            <person name="Kim K.K."/>
            <person name="Kim J.S."/>
            <person name="Kim D.S."/>
            <person name="Ko S.H."/>
            <person name="Shin Y.K."/>
            <person name="Lee J.S."/>
        </authorList>
    </citation>
    <scope>NUCLEOTIDE SEQUENCE</scope>
    <source>
        <strain evidence="5">N237</strain>
    </source>
</reference>
<evidence type="ECO:0000256" key="3">
    <source>
        <dbReference type="ARBA" id="ARBA00022840"/>
    </source>
</evidence>
<name>A0ABY4R267_9ACTN</name>
<dbReference type="Pfam" id="PF00005">
    <property type="entry name" value="ABC_tran"/>
    <property type="match status" value="1"/>
</dbReference>
<sequence>MSAVLNAAGLGKRYRNRWALRDCTVEVPKRRVVGLVGPNGAGKTTLLNLAVGLLKPTAGQIMVLDARPGESPVHLGRVGFVAQQNPLYTNLTVADHLRLGAWLNPSWDAAMAEQRVDELGLDPKQRAGRLSGGQHAQLALTMALAKRPELLVLDEPVASLDPLARREFLQHLMQAVADDDMTVVLSSHLVADLERVCDYLIILANSRVHVAGDVEELLASHHRLTGPRRDPGSLPAGQEVIEASHTDRQSTLVVRSEAPILDPSWTVEPLGLEDLVLAYMRRADESGKPNGVSRTRLGVVA</sequence>
<dbReference type="PROSITE" id="PS50893">
    <property type="entry name" value="ABC_TRANSPORTER_2"/>
    <property type="match status" value="1"/>
</dbReference>
<keyword evidence="3 5" id="KW-0067">ATP-binding</keyword>
<protein>
    <submittedName>
        <fullName evidence="5">ABC transporter ATP-binding protein</fullName>
    </submittedName>
</protein>
<dbReference type="InterPro" id="IPR003593">
    <property type="entry name" value="AAA+_ATPase"/>
</dbReference>
<dbReference type="Proteomes" id="UP001056336">
    <property type="component" value="Chromosome"/>
</dbReference>
<evidence type="ECO:0000256" key="2">
    <source>
        <dbReference type="ARBA" id="ARBA00022741"/>
    </source>
</evidence>
<dbReference type="RefSeq" id="WP_249773147.1">
    <property type="nucleotide sequence ID" value="NZ_CP097332.1"/>
</dbReference>
<proteinExistence type="predicted"/>
<feature type="domain" description="ABC transporter" evidence="4">
    <location>
        <begin position="5"/>
        <end position="230"/>
    </location>
</feature>
<dbReference type="SMART" id="SM00382">
    <property type="entry name" value="AAA"/>
    <property type="match status" value="1"/>
</dbReference>
<evidence type="ECO:0000313" key="6">
    <source>
        <dbReference type="Proteomes" id="UP001056336"/>
    </source>
</evidence>
<evidence type="ECO:0000256" key="1">
    <source>
        <dbReference type="ARBA" id="ARBA00022448"/>
    </source>
</evidence>
<gene>
    <name evidence="5" type="ORF">M6D93_04420</name>
</gene>
<dbReference type="EMBL" id="CP097332">
    <property type="protein sequence ID" value="UQX89251.1"/>
    <property type="molecule type" value="Genomic_DNA"/>
</dbReference>
<keyword evidence="6" id="KW-1185">Reference proteome</keyword>
<dbReference type="InterPro" id="IPR051782">
    <property type="entry name" value="ABC_Transporter_VariousFunc"/>
</dbReference>
<dbReference type="CDD" id="cd03230">
    <property type="entry name" value="ABC_DR_subfamily_A"/>
    <property type="match status" value="1"/>
</dbReference>
<keyword evidence="2" id="KW-0547">Nucleotide-binding</keyword>